<reference evidence="2" key="1">
    <citation type="journal article" date="2019" name="Database">
        <title>The radish genome database (RadishGD): an integrated information resource for radish genomics.</title>
        <authorList>
            <person name="Yu H.J."/>
            <person name="Baek S."/>
            <person name="Lee Y.J."/>
            <person name="Cho A."/>
            <person name="Mun J.H."/>
        </authorList>
    </citation>
    <scope>NUCLEOTIDE SEQUENCE [LARGE SCALE GENOMIC DNA]</scope>
    <source>
        <strain evidence="2">cv. WK10039</strain>
    </source>
</reference>
<reference evidence="3" key="2">
    <citation type="submission" date="2025-08" db="UniProtKB">
        <authorList>
            <consortium name="RefSeq"/>
        </authorList>
    </citation>
    <scope>IDENTIFICATION</scope>
    <source>
        <tissue evidence="3">Leaf</tissue>
    </source>
</reference>
<dbReference type="Proteomes" id="UP000504610">
    <property type="component" value="Chromosome 8"/>
</dbReference>
<protein>
    <submittedName>
        <fullName evidence="3">Uncharacterized protein LOC108821092</fullName>
    </submittedName>
</protein>
<feature type="region of interest" description="Disordered" evidence="1">
    <location>
        <begin position="1"/>
        <end position="87"/>
    </location>
</feature>
<evidence type="ECO:0000256" key="1">
    <source>
        <dbReference type="SAM" id="MobiDB-lite"/>
    </source>
</evidence>
<dbReference type="KEGG" id="rsz:108821092"/>
<dbReference type="PANTHER" id="PTHR33670:SF14">
    <property type="entry name" value="T20H2.15 PROTEIN"/>
    <property type="match status" value="1"/>
</dbReference>
<organism evidence="2 3">
    <name type="scientific">Raphanus sativus</name>
    <name type="common">Radish</name>
    <name type="synonym">Raphanus raphanistrum var. sativus</name>
    <dbReference type="NCBI Taxonomy" id="3726"/>
    <lineage>
        <taxon>Eukaryota</taxon>
        <taxon>Viridiplantae</taxon>
        <taxon>Streptophyta</taxon>
        <taxon>Embryophyta</taxon>
        <taxon>Tracheophyta</taxon>
        <taxon>Spermatophyta</taxon>
        <taxon>Magnoliopsida</taxon>
        <taxon>eudicotyledons</taxon>
        <taxon>Gunneridae</taxon>
        <taxon>Pentapetalae</taxon>
        <taxon>rosids</taxon>
        <taxon>malvids</taxon>
        <taxon>Brassicales</taxon>
        <taxon>Brassicaceae</taxon>
        <taxon>Brassiceae</taxon>
        <taxon>Raphanus</taxon>
    </lineage>
</organism>
<feature type="compositionally biased region" description="Polar residues" evidence="1">
    <location>
        <begin position="1"/>
        <end position="20"/>
    </location>
</feature>
<feature type="compositionally biased region" description="Pro residues" evidence="1">
    <location>
        <begin position="35"/>
        <end position="49"/>
    </location>
</feature>
<dbReference type="PANTHER" id="PTHR33670">
    <property type="entry name" value="SPLICING FACTOR, PROLINE- AND GLUTAMINE-RICH-LIKE"/>
    <property type="match status" value="1"/>
</dbReference>
<dbReference type="AlphaFoldDB" id="A0A6J0KQ45"/>
<keyword evidence="2" id="KW-1185">Reference proteome</keyword>
<sequence length="172" mass="18868">METISMQHSSNKHVSGTRQFKNPRRRSSRGSPALPRQPPSYSQPPPLLPLPRVNSSSLPPQRVNSSRPRMKTLPCAQARATSETQQKKVEYVESVPRLTRNGSVPVLSNHPGDLPKGFDGYPGPAIILLSPPPSSLPMPRFSIKPKLCCNAEAAGKVNDVASDVIRRVLHLR</sequence>
<evidence type="ECO:0000313" key="3">
    <source>
        <dbReference type="RefSeq" id="XP_018449641.1"/>
    </source>
</evidence>
<dbReference type="GeneID" id="108821092"/>
<feature type="compositionally biased region" description="Low complexity" evidence="1">
    <location>
        <begin position="50"/>
        <end position="60"/>
    </location>
</feature>
<proteinExistence type="predicted"/>
<dbReference type="OrthoDB" id="1939477at2759"/>
<name>A0A6J0KQ45_RAPSA</name>
<accession>A0A6J0KQ45</accession>
<evidence type="ECO:0000313" key="2">
    <source>
        <dbReference type="Proteomes" id="UP000504610"/>
    </source>
</evidence>
<gene>
    <name evidence="3" type="primary">LOC108821092</name>
</gene>
<dbReference type="RefSeq" id="XP_018449641.1">
    <property type="nucleotide sequence ID" value="XM_018594139.2"/>
</dbReference>